<sequence>MILLIDNFDSFSYLLADYFLRTGVALCIRRNDVDVESLKQQKFAALVISPGPESPRKAGNLMDILAYYYDKLPVLGVCLGHQAIGQLFGAELVRSERPMHGKVSTIRRVNPHPVFDSLPDRFSVTRYHSLELKNLPDTLRVLYETDKKEIMAIGHRSLPLVGIQFHPEAYLSEYGEEIIRSWIRFHNLDT</sequence>
<dbReference type="GO" id="GO:0005829">
    <property type="term" value="C:cytosol"/>
    <property type="evidence" value="ECO:0007669"/>
    <property type="project" value="TreeGrafter"/>
</dbReference>
<dbReference type="CDD" id="cd01743">
    <property type="entry name" value="GATase1_Anthranilate_Synthase"/>
    <property type="match status" value="1"/>
</dbReference>
<dbReference type="Proteomes" id="UP000013909">
    <property type="component" value="Unassembled WGS sequence"/>
</dbReference>
<reference evidence="3 4" key="1">
    <citation type="submission" date="2013-02" db="EMBL/GenBank/DDBJ databases">
        <title>A novel strain isolated from Lonar lake, Maharashtra, India.</title>
        <authorList>
            <person name="Singh A."/>
        </authorList>
    </citation>
    <scope>NUCLEOTIDE SEQUENCE [LARGE SCALE GENOMIC DNA]</scope>
    <source>
        <strain evidence="3 4">AK24</strain>
    </source>
</reference>
<dbReference type="GO" id="GO:0000162">
    <property type="term" value="P:L-tryptophan biosynthetic process"/>
    <property type="evidence" value="ECO:0007669"/>
    <property type="project" value="TreeGrafter"/>
</dbReference>
<accession>R7ZTC1</accession>
<gene>
    <name evidence="3" type="ORF">ADIS_2146</name>
</gene>
<dbReference type="InterPro" id="IPR006221">
    <property type="entry name" value="TrpG/PapA_dom"/>
</dbReference>
<dbReference type="RefSeq" id="WP_010854284.1">
    <property type="nucleotide sequence ID" value="NZ_AQHR01000059.1"/>
</dbReference>
<evidence type="ECO:0000259" key="2">
    <source>
        <dbReference type="Pfam" id="PF00117"/>
    </source>
</evidence>
<keyword evidence="4" id="KW-1185">Reference proteome</keyword>
<dbReference type="PRINTS" id="PR00096">
    <property type="entry name" value="GATASE"/>
</dbReference>
<dbReference type="AlphaFoldDB" id="R7ZTC1"/>
<evidence type="ECO:0000256" key="1">
    <source>
        <dbReference type="ARBA" id="ARBA00022962"/>
    </source>
</evidence>
<dbReference type="FunFam" id="3.40.50.880:FF:000003">
    <property type="entry name" value="Anthranilate synthase component II"/>
    <property type="match status" value="1"/>
</dbReference>
<dbReference type="PANTHER" id="PTHR43418:SF4">
    <property type="entry name" value="MULTIFUNCTIONAL TRYPTOPHAN BIOSYNTHESIS PROTEIN"/>
    <property type="match status" value="1"/>
</dbReference>
<dbReference type="InterPro" id="IPR050472">
    <property type="entry name" value="Anth_synth/Amidotransfase"/>
</dbReference>
<dbReference type="PRINTS" id="PR00099">
    <property type="entry name" value="CPSGATASE"/>
</dbReference>
<protein>
    <submittedName>
        <fullName evidence="3">Anthranilate synthase component II</fullName>
    </submittedName>
</protein>
<comment type="caution">
    <text evidence="3">The sequence shown here is derived from an EMBL/GenBank/DDBJ whole genome shotgun (WGS) entry which is preliminary data.</text>
</comment>
<dbReference type="InterPro" id="IPR017926">
    <property type="entry name" value="GATASE"/>
</dbReference>
<dbReference type="NCBIfam" id="TIGR00566">
    <property type="entry name" value="trpG_papA"/>
    <property type="match status" value="1"/>
</dbReference>
<dbReference type="PANTHER" id="PTHR43418">
    <property type="entry name" value="MULTIFUNCTIONAL TRYPTOPHAN BIOSYNTHESIS PROTEIN-RELATED"/>
    <property type="match status" value="1"/>
</dbReference>
<dbReference type="InterPro" id="IPR029062">
    <property type="entry name" value="Class_I_gatase-like"/>
</dbReference>
<evidence type="ECO:0000313" key="3">
    <source>
        <dbReference type="EMBL" id="EON77278.1"/>
    </source>
</evidence>
<name>R7ZTC1_9BACT</name>
<dbReference type="GO" id="GO:0004049">
    <property type="term" value="F:anthranilate synthase activity"/>
    <property type="evidence" value="ECO:0007669"/>
    <property type="project" value="TreeGrafter"/>
</dbReference>
<dbReference type="STRING" id="1232681.ADIS_2146"/>
<dbReference type="OrthoDB" id="9786812at2"/>
<dbReference type="Gene3D" id="3.40.50.880">
    <property type="match status" value="1"/>
</dbReference>
<keyword evidence="1" id="KW-0315">Glutamine amidotransferase</keyword>
<dbReference type="Pfam" id="PF00117">
    <property type="entry name" value="GATase"/>
    <property type="match status" value="1"/>
</dbReference>
<dbReference type="EMBL" id="AQHR01000059">
    <property type="protein sequence ID" value="EON77278.1"/>
    <property type="molecule type" value="Genomic_DNA"/>
</dbReference>
<evidence type="ECO:0000313" key="4">
    <source>
        <dbReference type="Proteomes" id="UP000013909"/>
    </source>
</evidence>
<proteinExistence type="predicted"/>
<dbReference type="PROSITE" id="PS51273">
    <property type="entry name" value="GATASE_TYPE_1"/>
    <property type="match status" value="1"/>
</dbReference>
<dbReference type="SUPFAM" id="SSF52317">
    <property type="entry name" value="Class I glutamine amidotransferase-like"/>
    <property type="match status" value="1"/>
</dbReference>
<organism evidence="3 4">
    <name type="scientific">Lunatimonas lonarensis</name>
    <dbReference type="NCBI Taxonomy" id="1232681"/>
    <lineage>
        <taxon>Bacteria</taxon>
        <taxon>Pseudomonadati</taxon>
        <taxon>Bacteroidota</taxon>
        <taxon>Cytophagia</taxon>
        <taxon>Cytophagales</taxon>
        <taxon>Cyclobacteriaceae</taxon>
    </lineage>
</organism>
<feature type="domain" description="Glutamine amidotransferase" evidence="2">
    <location>
        <begin position="3"/>
        <end position="182"/>
    </location>
</feature>
<dbReference type="PRINTS" id="PR00097">
    <property type="entry name" value="ANTSNTHASEII"/>
</dbReference>